<evidence type="ECO:0000313" key="6">
    <source>
        <dbReference type="EMBL" id="KZM36304.1"/>
    </source>
</evidence>
<dbReference type="InterPro" id="IPR001647">
    <property type="entry name" value="HTH_TetR"/>
</dbReference>
<keyword evidence="3" id="KW-0804">Transcription</keyword>
<proteinExistence type="predicted"/>
<dbReference type="PROSITE" id="PS50977">
    <property type="entry name" value="HTH_TETR_2"/>
    <property type="match status" value="1"/>
</dbReference>
<accession>A0A163SDV8</accession>
<comment type="caution">
    <text evidence="6">The sequence shown here is derived from an EMBL/GenBank/DDBJ whole genome shotgun (WGS) entry which is preliminary data.</text>
</comment>
<dbReference type="OrthoDB" id="4823039at2"/>
<keyword evidence="2 4" id="KW-0238">DNA-binding</keyword>
<feature type="DNA-binding region" description="H-T-H motif" evidence="4">
    <location>
        <begin position="33"/>
        <end position="52"/>
    </location>
</feature>
<gene>
    <name evidence="6" type="primary">acrR_1</name>
    <name evidence="6" type="ORF">OJAG_10170</name>
</gene>
<dbReference type="Pfam" id="PF00440">
    <property type="entry name" value="TetR_N"/>
    <property type="match status" value="1"/>
</dbReference>
<dbReference type="SUPFAM" id="SSF46689">
    <property type="entry name" value="Homeodomain-like"/>
    <property type="match status" value="1"/>
</dbReference>
<dbReference type="InterPro" id="IPR009057">
    <property type="entry name" value="Homeodomain-like_sf"/>
</dbReference>
<dbReference type="Gene3D" id="1.10.357.10">
    <property type="entry name" value="Tetracycline Repressor, domain 2"/>
    <property type="match status" value="1"/>
</dbReference>
<dbReference type="RefSeq" id="WP_068707477.1">
    <property type="nucleotide sequence ID" value="NZ_LRIE01000055.1"/>
</dbReference>
<keyword evidence="1" id="KW-0805">Transcription regulation</keyword>
<evidence type="ECO:0000256" key="1">
    <source>
        <dbReference type="ARBA" id="ARBA00023015"/>
    </source>
</evidence>
<dbReference type="PANTHER" id="PTHR30055:SF234">
    <property type="entry name" value="HTH-TYPE TRANSCRIPTIONAL REGULATOR BETI"/>
    <property type="match status" value="1"/>
</dbReference>
<name>A0A163SDV8_9CELL</name>
<evidence type="ECO:0000256" key="2">
    <source>
        <dbReference type="ARBA" id="ARBA00023125"/>
    </source>
</evidence>
<dbReference type="AlphaFoldDB" id="A0A163SDV8"/>
<evidence type="ECO:0000313" key="7">
    <source>
        <dbReference type="Proteomes" id="UP000076447"/>
    </source>
</evidence>
<dbReference type="STRING" id="43678.OJAG_10170"/>
<dbReference type="GO" id="GO:0000976">
    <property type="term" value="F:transcription cis-regulatory region binding"/>
    <property type="evidence" value="ECO:0007669"/>
    <property type="project" value="TreeGrafter"/>
</dbReference>
<dbReference type="GO" id="GO:0003700">
    <property type="term" value="F:DNA-binding transcription factor activity"/>
    <property type="evidence" value="ECO:0007669"/>
    <property type="project" value="TreeGrafter"/>
</dbReference>
<dbReference type="InterPro" id="IPR050109">
    <property type="entry name" value="HTH-type_TetR-like_transc_reg"/>
</dbReference>
<evidence type="ECO:0000256" key="3">
    <source>
        <dbReference type="ARBA" id="ARBA00023163"/>
    </source>
</evidence>
<dbReference type="EMBL" id="LRIE01000055">
    <property type="protein sequence ID" value="KZM36304.1"/>
    <property type="molecule type" value="Genomic_DNA"/>
</dbReference>
<evidence type="ECO:0000256" key="4">
    <source>
        <dbReference type="PROSITE-ProRule" id="PRU00335"/>
    </source>
</evidence>
<reference evidence="6 7" key="1">
    <citation type="submission" date="2016-01" db="EMBL/GenBank/DDBJ databases">
        <title>Genome sequence of Oerskovia enterophila VJag, an agar and cellulose degrading bacterium.</title>
        <authorList>
            <person name="Poehlein A."/>
            <person name="Jag V."/>
            <person name="Bengelsdorf F."/>
            <person name="Duerre P."/>
            <person name="Daniel R."/>
        </authorList>
    </citation>
    <scope>NUCLEOTIDE SEQUENCE [LARGE SCALE GENOMIC DNA]</scope>
    <source>
        <strain evidence="6 7">VJag</strain>
    </source>
</reference>
<dbReference type="PANTHER" id="PTHR30055">
    <property type="entry name" value="HTH-TYPE TRANSCRIPTIONAL REGULATOR RUTR"/>
    <property type="match status" value="1"/>
</dbReference>
<dbReference type="PATRIC" id="fig|43678.3.peg.1065"/>
<dbReference type="PRINTS" id="PR00455">
    <property type="entry name" value="HTHTETR"/>
</dbReference>
<evidence type="ECO:0000259" key="5">
    <source>
        <dbReference type="PROSITE" id="PS50977"/>
    </source>
</evidence>
<protein>
    <submittedName>
        <fullName evidence="6">HTH-type transcriptional regulator AcrR</fullName>
    </submittedName>
</protein>
<dbReference type="Proteomes" id="UP000076447">
    <property type="component" value="Unassembled WGS sequence"/>
</dbReference>
<sequence length="212" mass="22849">MPPTRAEKARATRTRILDAAHELFVENGWTRTSVEDVARAAGVATQTIYYTFGTKHALFKELLDVRVAGDHDDVATLDRPWVHEVLAEPDPARHLALHAAGARAVLDRVAPLLRVLRDAAPGLPALTDLWAANQDQRRTVAATLTAALARKATLRTSTEAAADVTHTLLGPDTYGTLVLDLGWSPQAWQDWAADALARQLLAPSDASGTAGR</sequence>
<feature type="domain" description="HTH tetR-type" evidence="5">
    <location>
        <begin position="10"/>
        <end position="70"/>
    </location>
</feature>
<organism evidence="6 7">
    <name type="scientific">Oerskovia enterophila</name>
    <dbReference type="NCBI Taxonomy" id="43678"/>
    <lineage>
        <taxon>Bacteria</taxon>
        <taxon>Bacillati</taxon>
        <taxon>Actinomycetota</taxon>
        <taxon>Actinomycetes</taxon>
        <taxon>Micrococcales</taxon>
        <taxon>Cellulomonadaceae</taxon>
        <taxon>Oerskovia</taxon>
    </lineage>
</organism>